<gene>
    <name evidence="8" type="ordered locus">CCNA_01752</name>
</gene>
<dbReference type="GO" id="GO:0016787">
    <property type="term" value="F:hydrolase activity"/>
    <property type="evidence" value="ECO:0007669"/>
    <property type="project" value="UniProtKB-KW"/>
</dbReference>
<keyword evidence="3" id="KW-0255">Endonuclease</keyword>
<dbReference type="PhylomeDB" id="A0A0H3C858"/>
<dbReference type="RefSeq" id="YP_002517125.1">
    <property type="nucleotide sequence ID" value="NC_011916.1"/>
</dbReference>
<comment type="cofactor">
    <cofactor evidence="1">
        <name>a divalent metal cation</name>
        <dbReference type="ChEBI" id="CHEBI:60240"/>
    </cofactor>
</comment>
<sequence length="293" mass="31340">MPLSGMTGFARVEGAHGAWSWAVEARSVNGRNLETRFRGPPGFEGLERAARDGAQARFQRGQLTVNVQAKRAEVSGETRVNVQVLERYLTAGGPYVATGMIAKPSLDGLLALKGVIEAREDEDDAETRAAVEAAMAASIAQALDGLKTARLEEGAALDPILSGLVARIEQLTAQAETEAAGQPAVIKERFARRMTELVGEAASEDRIVQEAAAQAVKADVREELDRLASHVVAARGLLSGEGASGRRLDFLSQEFMRESNTLCSKSALTSLTAIGLELKAVIEQFREQVQNVE</sequence>
<dbReference type="InterPro" id="IPR013527">
    <property type="entry name" value="YicC-like_N"/>
</dbReference>
<dbReference type="PANTHER" id="PTHR30636:SF3">
    <property type="entry name" value="UPF0701 PROTEIN YICC"/>
    <property type="match status" value="1"/>
</dbReference>
<dbReference type="NCBIfam" id="TIGR00255">
    <property type="entry name" value="YicC/YloC family endoribonuclease"/>
    <property type="match status" value="1"/>
</dbReference>
<feature type="domain" description="Endoribonuclease YicC-like N-terminal" evidence="6">
    <location>
        <begin position="5"/>
        <end position="157"/>
    </location>
</feature>
<evidence type="ECO:0000256" key="5">
    <source>
        <dbReference type="ARBA" id="ARBA00035648"/>
    </source>
</evidence>
<dbReference type="SMR" id="A0A0H3C858"/>
<keyword evidence="2" id="KW-0540">Nuclease</keyword>
<dbReference type="Proteomes" id="UP000001364">
    <property type="component" value="Chromosome"/>
</dbReference>
<accession>A0A0H3C858</accession>
<evidence type="ECO:0000313" key="9">
    <source>
        <dbReference type="Proteomes" id="UP000001364"/>
    </source>
</evidence>
<keyword evidence="4" id="KW-0378">Hydrolase</keyword>
<dbReference type="GeneID" id="7331217"/>
<keyword evidence="9" id="KW-1185">Reference proteome</keyword>
<evidence type="ECO:0000259" key="7">
    <source>
        <dbReference type="Pfam" id="PF08340"/>
    </source>
</evidence>
<dbReference type="RefSeq" id="WP_010919551.1">
    <property type="nucleotide sequence ID" value="NC_011916.1"/>
</dbReference>
<evidence type="ECO:0000256" key="1">
    <source>
        <dbReference type="ARBA" id="ARBA00001968"/>
    </source>
</evidence>
<name>A0A0H3C858_CAUVN</name>
<evidence type="ECO:0000313" key="8">
    <source>
        <dbReference type="EMBL" id="ACL95217.1"/>
    </source>
</evidence>
<evidence type="ECO:0000256" key="2">
    <source>
        <dbReference type="ARBA" id="ARBA00022722"/>
    </source>
</evidence>
<dbReference type="Pfam" id="PF03755">
    <property type="entry name" value="YicC-like_N"/>
    <property type="match status" value="1"/>
</dbReference>
<evidence type="ECO:0000256" key="4">
    <source>
        <dbReference type="ARBA" id="ARBA00022801"/>
    </source>
</evidence>
<reference evidence="8 9" key="1">
    <citation type="journal article" date="2010" name="J. Bacteriol.">
        <title>The genetic basis of laboratory adaptation in Caulobacter crescentus.</title>
        <authorList>
            <person name="Marks M.E."/>
            <person name="Castro-Rojas C.M."/>
            <person name="Teiling C."/>
            <person name="Du L."/>
            <person name="Kapatral V."/>
            <person name="Walunas T.L."/>
            <person name="Crosson S."/>
        </authorList>
    </citation>
    <scope>NUCLEOTIDE SEQUENCE [LARGE SCALE GENOMIC DNA]</scope>
    <source>
        <strain evidence="9">NA1000 / CB15N</strain>
    </source>
</reference>
<protein>
    <submittedName>
        <fullName evidence="8">YicC-family protein</fullName>
    </submittedName>
</protein>
<dbReference type="PANTHER" id="PTHR30636">
    <property type="entry name" value="UPF0701 PROTEIN YICC"/>
    <property type="match status" value="1"/>
</dbReference>
<dbReference type="PATRIC" id="fig|565050.3.peg.1728"/>
<proteinExistence type="inferred from homology"/>
<evidence type="ECO:0000256" key="3">
    <source>
        <dbReference type="ARBA" id="ARBA00022759"/>
    </source>
</evidence>
<dbReference type="InterPro" id="IPR005229">
    <property type="entry name" value="YicC/YloC-like"/>
</dbReference>
<dbReference type="EMBL" id="CP001340">
    <property type="protein sequence ID" value="ACL95217.1"/>
    <property type="molecule type" value="Genomic_DNA"/>
</dbReference>
<dbReference type="InterPro" id="IPR013551">
    <property type="entry name" value="YicC-like_C"/>
</dbReference>
<dbReference type="Pfam" id="PF08340">
    <property type="entry name" value="YicC-like_C"/>
    <property type="match status" value="1"/>
</dbReference>
<dbReference type="GO" id="GO:0004521">
    <property type="term" value="F:RNA endonuclease activity"/>
    <property type="evidence" value="ECO:0007669"/>
    <property type="project" value="InterPro"/>
</dbReference>
<dbReference type="AlphaFoldDB" id="A0A0H3C858"/>
<feature type="domain" description="Endoribonuclease YicC-like C-terminal" evidence="7">
    <location>
        <begin position="181"/>
        <end position="293"/>
    </location>
</feature>
<comment type="similarity">
    <text evidence="5">Belongs to the YicC/YloC family.</text>
</comment>
<dbReference type="OrthoDB" id="9771229at2"/>
<dbReference type="HOGENOM" id="CLU_076609_0_1_5"/>
<evidence type="ECO:0000259" key="6">
    <source>
        <dbReference type="Pfam" id="PF03755"/>
    </source>
</evidence>
<organism evidence="8 9">
    <name type="scientific">Caulobacter vibrioides (strain NA1000 / CB15N)</name>
    <name type="common">Caulobacter crescentus</name>
    <dbReference type="NCBI Taxonomy" id="565050"/>
    <lineage>
        <taxon>Bacteria</taxon>
        <taxon>Pseudomonadati</taxon>
        <taxon>Pseudomonadota</taxon>
        <taxon>Alphaproteobacteria</taxon>
        <taxon>Caulobacterales</taxon>
        <taxon>Caulobacteraceae</taxon>
        <taxon>Caulobacter</taxon>
    </lineage>
</organism>
<dbReference type="KEGG" id="ccs:CCNA_01752"/>